<dbReference type="OrthoDB" id="9809850at2"/>
<accession>A0A0L8M5B7</accession>
<dbReference type="AlphaFoldDB" id="A0A0L8M5B7"/>
<protein>
    <recommendedName>
        <fullName evidence="3">LysM domain-containing protein</fullName>
    </recommendedName>
</protein>
<dbReference type="EMBL" id="LGUV01000362">
    <property type="protein sequence ID" value="KOG45617.1"/>
    <property type="molecule type" value="Genomic_DNA"/>
</dbReference>
<proteinExistence type="predicted"/>
<evidence type="ECO:0000313" key="2">
    <source>
        <dbReference type="Proteomes" id="UP000037084"/>
    </source>
</evidence>
<organism evidence="1 2">
    <name type="scientific">Streptomyces virginiae</name>
    <name type="common">Streptomyces cinnamonensis</name>
    <dbReference type="NCBI Taxonomy" id="1961"/>
    <lineage>
        <taxon>Bacteria</taxon>
        <taxon>Bacillati</taxon>
        <taxon>Actinomycetota</taxon>
        <taxon>Actinomycetes</taxon>
        <taxon>Kitasatosporales</taxon>
        <taxon>Streptomycetaceae</taxon>
        <taxon>Streptomyces</taxon>
    </lineage>
</organism>
<evidence type="ECO:0008006" key="3">
    <source>
        <dbReference type="Google" id="ProtNLM"/>
    </source>
</evidence>
<gene>
    <name evidence="1" type="ORF">ADK75_30555</name>
</gene>
<evidence type="ECO:0000313" key="1">
    <source>
        <dbReference type="EMBL" id="KOG45617.1"/>
    </source>
</evidence>
<reference evidence="2" key="1">
    <citation type="submission" date="2015-07" db="EMBL/GenBank/DDBJ databases">
        <authorList>
            <consortium name="Consortium for Microbial Forensics and Genomics (microFORGE)"/>
            <person name="Knight B.M."/>
            <person name="Roberts D.P."/>
            <person name="Lin D."/>
            <person name="Hari K."/>
            <person name="Fletcher J."/>
            <person name="Melcher U."/>
            <person name="Blagden T."/>
            <person name="Winegar R.A."/>
        </authorList>
    </citation>
    <scope>NUCLEOTIDE SEQUENCE [LARGE SCALE GENOMIC DNA]</scope>
    <source>
        <strain evidence="2">NRRL B-1447</strain>
    </source>
</reference>
<comment type="caution">
    <text evidence="1">The sequence shown here is derived from an EMBL/GenBank/DDBJ whole genome shotgun (WGS) entry which is preliminary data.</text>
</comment>
<sequence>MPDPLQALLAAGAVPTVALPPTSRYADAGITAHVRPHEPGEEPAPPVPYFRRRLCPSPERFALLHEYATAAGDRRDLLAASLLGDPELWWRLADANGIIDPARMTLPPGRRLRITLAEGVPGAPDE</sequence>
<dbReference type="RefSeq" id="WP_053176199.1">
    <property type="nucleotide sequence ID" value="NZ_LGUV01000362.1"/>
</dbReference>
<name>A0A0L8M5B7_STRVG</name>
<dbReference type="PATRIC" id="fig|1961.12.peg.6782"/>
<dbReference type="Proteomes" id="UP000037084">
    <property type="component" value="Unassembled WGS sequence"/>
</dbReference>